<dbReference type="AlphaFoldDB" id="A0A4C1UH43"/>
<sequence>MDSTIKRSNSKAKRRRWRCPTACGERFSCRGRILGAYYADAKAGCKAFHVCVRVAGGGVRDFRFFCPPGTLFHQEAQTCTDWGDDDPLACPADLYDGQFDLYKIGSGYDTRKLSSNGPREDEAELSLQRADGADRRAQPQPGPASDLRAAHSSDFFSGQRERGRDDSAPAPPAPSAPPAVPRQSFRRPPQRVTATAPPPTTAPPAPPAPPAFSEQPHYDPTPKRKFVRKRPVFVPSTTSTPSTFAPNYSPQQQQQQQQQTFFEQPTSQNFGRRPADDTFRPPQQSPQFQQPQRQQQPQQPQFSQPTTSTPQYNEEYVEVSRVTPKNNKYFSNTAPTSTPYSQPSQSQYFIKKDIPTDVHKTNYEGQSAPEIGPQTAGTPLKATVRNSFNVSPLEPTEFNYEPSRKNVEVNSKGGRSGSTLAPEYNGVQKTFGTSSSPYRNFNSVSYEPEKKSSAPFSRGKQSPGSEATPPPTTAYTTSRADPALNLNTVAYKTNIGFDAHSVNYAESGEDDGQYRPSADDDDGMYRPEIYDRELLSGAHSLNIAASGNRLPDDQKRSRPNHSAAPRPFVAAPAPTLPPQTAAPRTQPPYTQTSQTQPSYVQTQRPQAPFSQTQRTQPPSTQRTFDLFQTYTTTSRPSDIPPDPPSLNPITSAATGHPTTPIFATKVAGHPSNTRPATTRAPPPPPPALPAAPAHRPQPANNGPKAPHNKEDASYDYAYYDTDSGFSEYEHIEEFGKTNKNV</sequence>
<gene>
    <name evidence="3" type="ORF">EVAR_94778_1</name>
</gene>
<organism evidence="3 4">
    <name type="scientific">Eumeta variegata</name>
    <name type="common">Bagworm moth</name>
    <name type="synonym">Eumeta japonica</name>
    <dbReference type="NCBI Taxonomy" id="151549"/>
    <lineage>
        <taxon>Eukaryota</taxon>
        <taxon>Metazoa</taxon>
        <taxon>Ecdysozoa</taxon>
        <taxon>Arthropoda</taxon>
        <taxon>Hexapoda</taxon>
        <taxon>Insecta</taxon>
        <taxon>Pterygota</taxon>
        <taxon>Neoptera</taxon>
        <taxon>Endopterygota</taxon>
        <taxon>Lepidoptera</taxon>
        <taxon>Glossata</taxon>
        <taxon>Ditrysia</taxon>
        <taxon>Tineoidea</taxon>
        <taxon>Psychidae</taxon>
        <taxon>Oiketicinae</taxon>
        <taxon>Eumeta</taxon>
    </lineage>
</organism>
<comment type="caution">
    <text evidence="3">The sequence shown here is derived from an EMBL/GenBank/DDBJ whole genome shotgun (WGS) entry which is preliminary data.</text>
</comment>
<dbReference type="SUPFAM" id="SSF57625">
    <property type="entry name" value="Invertebrate chitin-binding proteins"/>
    <property type="match status" value="1"/>
</dbReference>
<evidence type="ECO:0000259" key="2">
    <source>
        <dbReference type="PROSITE" id="PS50940"/>
    </source>
</evidence>
<dbReference type="Proteomes" id="UP000299102">
    <property type="component" value="Unassembled WGS sequence"/>
</dbReference>
<feature type="region of interest" description="Disordered" evidence="1">
    <location>
        <begin position="545"/>
        <end position="715"/>
    </location>
</feature>
<dbReference type="InterPro" id="IPR036508">
    <property type="entry name" value="Chitin-bd_dom_sf"/>
</dbReference>
<feature type="compositionally biased region" description="Low complexity" evidence="1">
    <location>
        <begin position="232"/>
        <end position="244"/>
    </location>
</feature>
<feature type="compositionally biased region" description="Polar residues" evidence="1">
    <location>
        <begin position="260"/>
        <end position="270"/>
    </location>
</feature>
<feature type="region of interest" description="Disordered" evidence="1">
    <location>
        <begin position="359"/>
        <end position="483"/>
    </location>
</feature>
<accession>A0A4C1UH43</accession>
<feature type="compositionally biased region" description="Low complexity" evidence="1">
    <location>
        <begin position="690"/>
        <end position="699"/>
    </location>
</feature>
<feature type="compositionally biased region" description="Low complexity" evidence="1">
    <location>
        <begin position="563"/>
        <end position="603"/>
    </location>
</feature>
<protein>
    <recommendedName>
        <fullName evidence="2">Chitin-binding type-2 domain-containing protein</fullName>
    </recommendedName>
</protein>
<dbReference type="STRING" id="151549.A0A4C1UH43"/>
<dbReference type="OrthoDB" id="6434376at2759"/>
<dbReference type="GO" id="GO:0005576">
    <property type="term" value="C:extracellular region"/>
    <property type="evidence" value="ECO:0007669"/>
    <property type="project" value="InterPro"/>
</dbReference>
<feature type="compositionally biased region" description="Pro residues" evidence="1">
    <location>
        <begin position="169"/>
        <end position="180"/>
    </location>
</feature>
<evidence type="ECO:0000256" key="1">
    <source>
        <dbReference type="SAM" id="MobiDB-lite"/>
    </source>
</evidence>
<feature type="compositionally biased region" description="Low complexity" evidence="1">
    <location>
        <begin position="610"/>
        <end position="623"/>
    </location>
</feature>
<feature type="compositionally biased region" description="Pro residues" evidence="1">
    <location>
        <begin position="680"/>
        <end position="689"/>
    </location>
</feature>
<dbReference type="EMBL" id="BGZK01000172">
    <property type="protein sequence ID" value="GBP25761.1"/>
    <property type="molecule type" value="Genomic_DNA"/>
</dbReference>
<feature type="compositionally biased region" description="Pro residues" evidence="1">
    <location>
        <begin position="196"/>
        <end position="210"/>
    </location>
</feature>
<dbReference type="Pfam" id="PF01607">
    <property type="entry name" value="CBM_14"/>
    <property type="match status" value="1"/>
</dbReference>
<dbReference type="GO" id="GO:0008061">
    <property type="term" value="F:chitin binding"/>
    <property type="evidence" value="ECO:0007669"/>
    <property type="project" value="InterPro"/>
</dbReference>
<evidence type="ECO:0000313" key="4">
    <source>
        <dbReference type="Proteomes" id="UP000299102"/>
    </source>
</evidence>
<dbReference type="InterPro" id="IPR002557">
    <property type="entry name" value="Chitin-bd_dom"/>
</dbReference>
<feature type="region of interest" description="Disordered" evidence="1">
    <location>
        <begin position="504"/>
        <end position="531"/>
    </location>
</feature>
<feature type="domain" description="Chitin-binding type-2" evidence="2">
    <location>
        <begin position="26"/>
        <end position="92"/>
    </location>
</feature>
<dbReference type="PROSITE" id="PS50940">
    <property type="entry name" value="CHIT_BIND_II"/>
    <property type="match status" value="1"/>
</dbReference>
<name>A0A4C1UH43_EUMVA</name>
<evidence type="ECO:0000313" key="3">
    <source>
        <dbReference type="EMBL" id="GBP25761.1"/>
    </source>
</evidence>
<proteinExistence type="predicted"/>
<feature type="compositionally biased region" description="Polar residues" evidence="1">
    <location>
        <begin position="427"/>
        <end position="445"/>
    </location>
</feature>
<reference evidence="3 4" key="1">
    <citation type="journal article" date="2019" name="Commun. Biol.">
        <title>The bagworm genome reveals a unique fibroin gene that provides high tensile strength.</title>
        <authorList>
            <person name="Kono N."/>
            <person name="Nakamura H."/>
            <person name="Ohtoshi R."/>
            <person name="Tomita M."/>
            <person name="Numata K."/>
            <person name="Arakawa K."/>
        </authorList>
    </citation>
    <scope>NUCLEOTIDE SEQUENCE [LARGE SCALE GENOMIC DNA]</scope>
</reference>
<feature type="compositionally biased region" description="Polar residues" evidence="1">
    <location>
        <begin position="323"/>
        <end position="334"/>
    </location>
</feature>
<keyword evidence="4" id="KW-1185">Reference proteome</keyword>
<feature type="compositionally biased region" description="Low complexity" evidence="1">
    <location>
        <begin position="335"/>
        <end position="347"/>
    </location>
</feature>
<feature type="region of interest" description="Disordered" evidence="1">
    <location>
        <begin position="130"/>
        <end position="347"/>
    </location>
</feature>
<feature type="compositionally biased region" description="Low complexity" evidence="1">
    <location>
        <begin position="280"/>
        <end position="311"/>
    </location>
</feature>